<accession>A0AAW1VD15</accession>
<dbReference type="EMBL" id="JARQZJ010000127">
    <property type="protein sequence ID" value="KAK9891099.1"/>
    <property type="molecule type" value="Genomic_DNA"/>
</dbReference>
<evidence type="ECO:0000313" key="2">
    <source>
        <dbReference type="EMBL" id="KAK9891099.1"/>
    </source>
</evidence>
<reference evidence="2 3" key="1">
    <citation type="submission" date="2023-03" db="EMBL/GenBank/DDBJ databases">
        <title>Genome insight into feeding habits of ladybird beetles.</title>
        <authorList>
            <person name="Li H.-S."/>
            <person name="Huang Y.-H."/>
            <person name="Pang H."/>
        </authorList>
    </citation>
    <scope>NUCLEOTIDE SEQUENCE [LARGE SCALE GENOMIC DNA]</scope>
    <source>
        <strain evidence="2">SYSU_2023b</strain>
        <tissue evidence="2">Whole body</tissue>
    </source>
</reference>
<feature type="region of interest" description="Disordered" evidence="1">
    <location>
        <begin position="1"/>
        <end position="26"/>
    </location>
</feature>
<keyword evidence="3" id="KW-1185">Reference proteome</keyword>
<sequence>MDVATSWRPSAHASTRPGTIEPPPDMGRLEKNLLTQQQQFYVFGRLDAIFLQVLLDLLAPGKGGALLRRRSTAHLAAIPRAKHFEPPYGVGLHGRSRLCLNGGLVLRRDLGGYVRVRAGKGDATLPIRLTARRSFRWGMDSSG</sequence>
<protein>
    <submittedName>
        <fullName evidence="2">Uncharacterized protein</fullName>
    </submittedName>
</protein>
<dbReference type="AlphaFoldDB" id="A0AAW1VD15"/>
<comment type="caution">
    <text evidence="2">The sequence shown here is derived from an EMBL/GenBank/DDBJ whole genome shotgun (WGS) entry which is preliminary data.</text>
</comment>
<evidence type="ECO:0000256" key="1">
    <source>
        <dbReference type="SAM" id="MobiDB-lite"/>
    </source>
</evidence>
<evidence type="ECO:0000313" key="3">
    <source>
        <dbReference type="Proteomes" id="UP001431783"/>
    </source>
</evidence>
<gene>
    <name evidence="2" type="ORF">WA026_013418</name>
</gene>
<dbReference type="Proteomes" id="UP001431783">
    <property type="component" value="Unassembled WGS sequence"/>
</dbReference>
<organism evidence="2 3">
    <name type="scientific">Henosepilachna vigintioctopunctata</name>
    <dbReference type="NCBI Taxonomy" id="420089"/>
    <lineage>
        <taxon>Eukaryota</taxon>
        <taxon>Metazoa</taxon>
        <taxon>Ecdysozoa</taxon>
        <taxon>Arthropoda</taxon>
        <taxon>Hexapoda</taxon>
        <taxon>Insecta</taxon>
        <taxon>Pterygota</taxon>
        <taxon>Neoptera</taxon>
        <taxon>Endopterygota</taxon>
        <taxon>Coleoptera</taxon>
        <taxon>Polyphaga</taxon>
        <taxon>Cucujiformia</taxon>
        <taxon>Coccinelloidea</taxon>
        <taxon>Coccinellidae</taxon>
        <taxon>Epilachninae</taxon>
        <taxon>Epilachnini</taxon>
        <taxon>Henosepilachna</taxon>
    </lineage>
</organism>
<name>A0AAW1VD15_9CUCU</name>
<proteinExistence type="predicted"/>